<comment type="caution">
    <text evidence="2">The sequence shown here is derived from an EMBL/GenBank/DDBJ whole genome shotgun (WGS) entry which is preliminary data.</text>
</comment>
<keyword evidence="1" id="KW-0812">Transmembrane</keyword>
<dbReference type="EMBL" id="JACHJO010000007">
    <property type="protein sequence ID" value="MBB6120754.1"/>
    <property type="molecule type" value="Genomic_DNA"/>
</dbReference>
<reference evidence="2 3" key="1">
    <citation type="submission" date="2020-08" db="EMBL/GenBank/DDBJ databases">
        <title>Genomic Encyclopedia of Type Strains, Phase III (KMG-III): the genomes of soil and plant-associated and newly described type strains.</title>
        <authorList>
            <person name="Whitman W."/>
        </authorList>
    </citation>
    <scope>NUCLEOTIDE SEQUENCE [LARGE SCALE GENOMIC DNA]</scope>
    <source>
        <strain evidence="2 3">CECT 8712</strain>
    </source>
</reference>
<dbReference type="AlphaFoldDB" id="A0A841IRA4"/>
<organism evidence="2 3">
    <name type="scientific">Nocardiopsis algeriensis</name>
    <dbReference type="NCBI Taxonomy" id="1478215"/>
    <lineage>
        <taxon>Bacteria</taxon>
        <taxon>Bacillati</taxon>
        <taxon>Actinomycetota</taxon>
        <taxon>Actinomycetes</taxon>
        <taxon>Streptosporangiales</taxon>
        <taxon>Nocardiopsidaceae</taxon>
        <taxon>Nocardiopsis</taxon>
    </lineage>
</organism>
<accession>A0A841IRA4</accession>
<protein>
    <recommendedName>
        <fullName evidence="4">DUF2273 domain-containing protein</fullName>
    </recommendedName>
</protein>
<dbReference type="RefSeq" id="WP_184292166.1">
    <property type="nucleotide sequence ID" value="NZ_JBMBWJ010000002.1"/>
</dbReference>
<evidence type="ECO:0000313" key="2">
    <source>
        <dbReference type="EMBL" id="MBB6120754.1"/>
    </source>
</evidence>
<name>A0A841IRA4_9ACTN</name>
<evidence type="ECO:0000313" key="3">
    <source>
        <dbReference type="Proteomes" id="UP000536604"/>
    </source>
</evidence>
<sequence>MGLAFGTVLGLAGAFGGFVAFGLVLFLGLAGFVAGRAMEGELDLGAMFSRRSV</sequence>
<keyword evidence="3" id="KW-1185">Reference proteome</keyword>
<gene>
    <name evidence="2" type="ORF">FHS13_002711</name>
</gene>
<evidence type="ECO:0008006" key="4">
    <source>
        <dbReference type="Google" id="ProtNLM"/>
    </source>
</evidence>
<keyword evidence="1" id="KW-0472">Membrane</keyword>
<evidence type="ECO:0000256" key="1">
    <source>
        <dbReference type="SAM" id="Phobius"/>
    </source>
</evidence>
<feature type="transmembrane region" description="Helical" evidence="1">
    <location>
        <begin position="12"/>
        <end position="34"/>
    </location>
</feature>
<proteinExistence type="predicted"/>
<dbReference type="Proteomes" id="UP000536604">
    <property type="component" value="Unassembled WGS sequence"/>
</dbReference>
<keyword evidence="1" id="KW-1133">Transmembrane helix</keyword>